<protein>
    <submittedName>
        <fullName evidence="2 3">Uncharacterized protein</fullName>
    </submittedName>
</protein>
<dbReference type="Proteomes" id="UP000011087">
    <property type="component" value="Unassembled WGS sequence"/>
</dbReference>
<dbReference type="KEGG" id="gtt:GUITHDRAFT_113098"/>
<proteinExistence type="predicted"/>
<dbReference type="AlphaFoldDB" id="L1IX51"/>
<reference evidence="3" key="3">
    <citation type="submission" date="2015-06" db="UniProtKB">
        <authorList>
            <consortium name="EnsemblProtists"/>
        </authorList>
    </citation>
    <scope>IDENTIFICATION</scope>
</reference>
<dbReference type="PaxDb" id="55529-EKX40833"/>
<dbReference type="GeneID" id="17297427"/>
<evidence type="ECO:0000313" key="2">
    <source>
        <dbReference type="EMBL" id="EKX40833.1"/>
    </source>
</evidence>
<sequence>MENNENSPSTILTPKLRSRRPLSVINSNLVRSPVVDKPSKTPSKVVLTSEEKQVSSYDQQPEQERHEQVQEQAPLPRSSSSSPYKVASLLLPAFVALLLQAAVHNGGQETASRDSFRVKIASWRKEAALEWRASTQSRSLDASEEAGWGPCAFKSLHEWRANAAEEWRQSAEARELHRKEEGTRFPVPGDVAEWRRRTSSEWRGFVDAAADRTRGADLSVAFLQLKNADPLRVSWSPVKRYDVPSWA</sequence>
<evidence type="ECO:0000313" key="3">
    <source>
        <dbReference type="EnsemblProtists" id="EKX40833"/>
    </source>
</evidence>
<reference evidence="2 4" key="1">
    <citation type="journal article" date="2012" name="Nature">
        <title>Algal genomes reveal evolutionary mosaicism and the fate of nucleomorphs.</title>
        <authorList>
            <consortium name="DOE Joint Genome Institute"/>
            <person name="Curtis B.A."/>
            <person name="Tanifuji G."/>
            <person name="Burki F."/>
            <person name="Gruber A."/>
            <person name="Irimia M."/>
            <person name="Maruyama S."/>
            <person name="Arias M.C."/>
            <person name="Ball S.G."/>
            <person name="Gile G.H."/>
            <person name="Hirakawa Y."/>
            <person name="Hopkins J.F."/>
            <person name="Kuo A."/>
            <person name="Rensing S.A."/>
            <person name="Schmutz J."/>
            <person name="Symeonidi A."/>
            <person name="Elias M."/>
            <person name="Eveleigh R.J."/>
            <person name="Herman E.K."/>
            <person name="Klute M.J."/>
            <person name="Nakayama T."/>
            <person name="Obornik M."/>
            <person name="Reyes-Prieto A."/>
            <person name="Armbrust E.V."/>
            <person name="Aves S.J."/>
            <person name="Beiko R.G."/>
            <person name="Coutinho P."/>
            <person name="Dacks J.B."/>
            <person name="Durnford D.G."/>
            <person name="Fast N.M."/>
            <person name="Green B.R."/>
            <person name="Grisdale C.J."/>
            <person name="Hempel F."/>
            <person name="Henrissat B."/>
            <person name="Hoppner M.P."/>
            <person name="Ishida K."/>
            <person name="Kim E."/>
            <person name="Koreny L."/>
            <person name="Kroth P.G."/>
            <person name="Liu Y."/>
            <person name="Malik S.B."/>
            <person name="Maier U.G."/>
            <person name="McRose D."/>
            <person name="Mock T."/>
            <person name="Neilson J.A."/>
            <person name="Onodera N.T."/>
            <person name="Poole A.M."/>
            <person name="Pritham E.J."/>
            <person name="Richards T.A."/>
            <person name="Rocap G."/>
            <person name="Roy S.W."/>
            <person name="Sarai C."/>
            <person name="Schaack S."/>
            <person name="Shirato S."/>
            <person name="Slamovits C.H."/>
            <person name="Spencer D.F."/>
            <person name="Suzuki S."/>
            <person name="Worden A.Z."/>
            <person name="Zauner S."/>
            <person name="Barry K."/>
            <person name="Bell C."/>
            <person name="Bharti A.K."/>
            <person name="Crow J.A."/>
            <person name="Grimwood J."/>
            <person name="Kramer R."/>
            <person name="Lindquist E."/>
            <person name="Lucas S."/>
            <person name="Salamov A."/>
            <person name="McFadden G.I."/>
            <person name="Lane C.E."/>
            <person name="Keeling P.J."/>
            <person name="Gray M.W."/>
            <person name="Grigoriev I.V."/>
            <person name="Archibald J.M."/>
        </authorList>
    </citation>
    <scope>NUCLEOTIDE SEQUENCE</scope>
    <source>
        <strain evidence="2 4">CCMP2712</strain>
    </source>
</reference>
<dbReference type="EMBL" id="JH993028">
    <property type="protein sequence ID" value="EKX40833.1"/>
    <property type="molecule type" value="Genomic_DNA"/>
</dbReference>
<gene>
    <name evidence="2" type="ORF">GUITHDRAFT_113098</name>
</gene>
<dbReference type="RefSeq" id="XP_005827813.1">
    <property type="nucleotide sequence ID" value="XM_005827756.1"/>
</dbReference>
<evidence type="ECO:0000256" key="1">
    <source>
        <dbReference type="SAM" id="MobiDB-lite"/>
    </source>
</evidence>
<feature type="region of interest" description="Disordered" evidence="1">
    <location>
        <begin position="30"/>
        <end position="81"/>
    </location>
</feature>
<dbReference type="EnsemblProtists" id="EKX40833">
    <property type="protein sequence ID" value="EKX40833"/>
    <property type="gene ID" value="GUITHDRAFT_113098"/>
</dbReference>
<name>L1IX51_GUITC</name>
<evidence type="ECO:0000313" key="4">
    <source>
        <dbReference type="Proteomes" id="UP000011087"/>
    </source>
</evidence>
<dbReference type="HOGENOM" id="CLU_1126310_0_0_1"/>
<keyword evidence="4" id="KW-1185">Reference proteome</keyword>
<reference evidence="4" key="2">
    <citation type="submission" date="2012-11" db="EMBL/GenBank/DDBJ databases">
        <authorList>
            <person name="Kuo A."/>
            <person name="Curtis B.A."/>
            <person name="Tanifuji G."/>
            <person name="Burki F."/>
            <person name="Gruber A."/>
            <person name="Irimia M."/>
            <person name="Maruyama S."/>
            <person name="Arias M.C."/>
            <person name="Ball S.G."/>
            <person name="Gile G.H."/>
            <person name="Hirakawa Y."/>
            <person name="Hopkins J.F."/>
            <person name="Rensing S.A."/>
            <person name="Schmutz J."/>
            <person name="Symeonidi A."/>
            <person name="Elias M."/>
            <person name="Eveleigh R.J."/>
            <person name="Herman E.K."/>
            <person name="Klute M.J."/>
            <person name="Nakayama T."/>
            <person name="Obornik M."/>
            <person name="Reyes-Prieto A."/>
            <person name="Armbrust E.V."/>
            <person name="Aves S.J."/>
            <person name="Beiko R.G."/>
            <person name="Coutinho P."/>
            <person name="Dacks J.B."/>
            <person name="Durnford D.G."/>
            <person name="Fast N.M."/>
            <person name="Green B.R."/>
            <person name="Grisdale C."/>
            <person name="Hempe F."/>
            <person name="Henrissat B."/>
            <person name="Hoppner M.P."/>
            <person name="Ishida K.-I."/>
            <person name="Kim E."/>
            <person name="Koreny L."/>
            <person name="Kroth P.G."/>
            <person name="Liu Y."/>
            <person name="Malik S.-B."/>
            <person name="Maier U.G."/>
            <person name="McRose D."/>
            <person name="Mock T."/>
            <person name="Neilson J.A."/>
            <person name="Onodera N.T."/>
            <person name="Poole A.M."/>
            <person name="Pritham E.J."/>
            <person name="Richards T.A."/>
            <person name="Rocap G."/>
            <person name="Roy S.W."/>
            <person name="Sarai C."/>
            <person name="Schaack S."/>
            <person name="Shirato S."/>
            <person name="Slamovits C.H."/>
            <person name="Spencer D.F."/>
            <person name="Suzuki S."/>
            <person name="Worden A.Z."/>
            <person name="Zauner S."/>
            <person name="Barry K."/>
            <person name="Bell C."/>
            <person name="Bharti A.K."/>
            <person name="Crow J.A."/>
            <person name="Grimwood J."/>
            <person name="Kramer R."/>
            <person name="Lindquist E."/>
            <person name="Lucas S."/>
            <person name="Salamov A."/>
            <person name="McFadden G.I."/>
            <person name="Lane C.E."/>
            <person name="Keeling P.J."/>
            <person name="Gray M.W."/>
            <person name="Grigoriev I.V."/>
            <person name="Archibald J.M."/>
        </authorList>
    </citation>
    <scope>NUCLEOTIDE SEQUENCE</scope>
    <source>
        <strain evidence="4">CCMP2712</strain>
    </source>
</reference>
<accession>L1IX51</accession>
<organism evidence="2">
    <name type="scientific">Guillardia theta (strain CCMP2712)</name>
    <name type="common">Cryptophyte</name>
    <dbReference type="NCBI Taxonomy" id="905079"/>
    <lineage>
        <taxon>Eukaryota</taxon>
        <taxon>Cryptophyceae</taxon>
        <taxon>Pyrenomonadales</taxon>
        <taxon>Geminigeraceae</taxon>
        <taxon>Guillardia</taxon>
    </lineage>
</organism>